<comment type="function">
    <text evidence="16 20">Initiates complex N-linked carbohydrate formation. Essential for the conversion of high-mannose to hybrid and complex N-glycans.</text>
</comment>
<dbReference type="Gene3D" id="3.10.180.20">
    <property type="entry name" value="N-Acetylglucosaminyltransferase I, Domain 2"/>
    <property type="match status" value="1"/>
</dbReference>
<evidence type="ECO:0000256" key="18">
    <source>
        <dbReference type="ARBA" id="ARBA00041712"/>
    </source>
</evidence>
<dbReference type="PANTHER" id="PTHR10468:SF0">
    <property type="entry name" value="ALPHA-1,3-MANNOSYL-GLYCOPROTEIN 2-BETA-N-ACETYLGLUCOSAMINYLTRANSFERASE"/>
    <property type="match status" value="1"/>
</dbReference>
<keyword evidence="6 20" id="KW-0328">Glycosyltransferase</keyword>
<gene>
    <name evidence="22" type="ORF">RUM43_013691</name>
</gene>
<dbReference type="EC" id="2.4.1.101" evidence="17 20"/>
<evidence type="ECO:0000313" key="22">
    <source>
        <dbReference type="EMBL" id="KAK6618498.1"/>
    </source>
</evidence>
<keyword evidence="9 20" id="KW-0479">Metal-binding</keyword>
<accession>A0AAN8RZ12</accession>
<evidence type="ECO:0000313" key="23">
    <source>
        <dbReference type="Proteomes" id="UP001372834"/>
    </source>
</evidence>
<dbReference type="GO" id="GO:0030145">
    <property type="term" value="F:manganese ion binding"/>
    <property type="evidence" value="ECO:0007669"/>
    <property type="project" value="UniProtKB-UniRule"/>
</dbReference>
<evidence type="ECO:0000256" key="14">
    <source>
        <dbReference type="ARBA" id="ARBA00023157"/>
    </source>
</evidence>
<keyword evidence="13" id="KW-0472">Membrane</keyword>
<evidence type="ECO:0000256" key="15">
    <source>
        <dbReference type="ARBA" id="ARBA00023211"/>
    </source>
</evidence>
<keyword evidence="12 20" id="KW-0333">Golgi apparatus</keyword>
<dbReference type="GO" id="GO:0000139">
    <property type="term" value="C:Golgi membrane"/>
    <property type="evidence" value="ECO:0007669"/>
    <property type="project" value="UniProtKB-SubCell"/>
</dbReference>
<evidence type="ECO:0000256" key="21">
    <source>
        <dbReference type="SAM" id="Coils"/>
    </source>
</evidence>
<sequence length="490" mass="57256">MRRKRLGLFVFASLCSWIVISYFLFVHCPHCQKDDAINQSGGYPQDKQFRYDTDEREVAKLENKIELLARHYNQLHKDFKMQIMKKKDSLLLNKLRRNNIAVNKANVINNDQSYLDEEKNVLHTKNTYANSSAEKFGNDIRRVLPNGSPVIAVVVISCNRVTIQQCLDELLKWRPSMEQFPIIVSEDCSHQPTINVIRSYGDQVTLIQQPDQSEIPIPPKEKKFKGYFKIARHYGWALNQTFFNFKFDTAIIVEDDLTIAPDFFEYFLGTYWLLKQDPTLWCVSAWNDNGKSGLIDESQADLLHRTDFFPGLGWMLTSSVWAELSVKWPKSYWDDWIRKPEQRKDRACIRPELPRTKTFGKIGVSNGMFYEKHLKFIKLNNRFVNFTKLNLSYLLKDNYDVAFVKDVYASTVVSYQELKNGSIVTNGSVRIPYLTKDQYKKTAKYIGLMDDFRSGVPRTAYRGVVTFSYKGRRVYLAPHSNWKSYDITWS</sequence>
<keyword evidence="21" id="KW-0175">Coiled coil</keyword>
<dbReference type="InterPro" id="IPR004139">
    <property type="entry name" value="Glyco_trans_13"/>
</dbReference>
<keyword evidence="14" id="KW-1015">Disulfide bond</keyword>
<evidence type="ECO:0000256" key="3">
    <source>
        <dbReference type="ARBA" id="ARBA00004922"/>
    </source>
</evidence>
<dbReference type="AlphaFoldDB" id="A0AAN8RZ12"/>
<evidence type="ECO:0000256" key="17">
    <source>
        <dbReference type="ARBA" id="ARBA00038949"/>
    </source>
</evidence>
<evidence type="ECO:0000256" key="10">
    <source>
        <dbReference type="ARBA" id="ARBA00022968"/>
    </source>
</evidence>
<reference evidence="22 23" key="1">
    <citation type="submission" date="2023-10" db="EMBL/GenBank/DDBJ databases">
        <title>Genomes of two closely related lineages of the louse Polyplax serrata with different host specificities.</title>
        <authorList>
            <person name="Martinu J."/>
            <person name="Tarabai H."/>
            <person name="Stefka J."/>
            <person name="Hypsa V."/>
        </authorList>
    </citation>
    <scope>NUCLEOTIDE SEQUENCE [LARGE SCALE GENOMIC DNA]</scope>
    <source>
        <strain evidence="22">HR10_N</strain>
    </source>
</reference>
<comment type="catalytic activity">
    <reaction evidence="19 20">
        <text>N(4)-(alpha-D-Man-(1-&gt;3)-[alpha-D-Man-(1-&gt;3)-[alpha-D-Man-(1-&gt;6)]-alpha-D-Man-(1-&gt;6)]-beta-D-Man-(1-&gt;4)-beta-D-GlcNAc-(1-&gt;4)-beta-D-GlcNAc)-L-asparaginyl-[protein] (N-glucan mannose isomer 5A1,2) + UDP-N-acetyl-alpha-D-glucosamine = N(4)-{beta-D-GlcNAc-(1-&gt;2)-alpha-D-Man-(1-&gt;3)-[alpha-D-Man-(1-&gt;3)-[alpha-D-Man-(1-&gt;6)]-alpha-D-Man-(1-&gt;6)]-beta-D-Man-(1-&gt;4)-beta-D-GlcNAc-(1-&gt;4)-beta-D-GlcNAc}-L-asparaginyl-[protein] + UDP + H(+)</text>
        <dbReference type="Rhea" id="RHEA:11456"/>
        <dbReference type="Rhea" id="RHEA-COMP:14367"/>
        <dbReference type="Rhea" id="RHEA-COMP:14368"/>
        <dbReference type="ChEBI" id="CHEBI:15378"/>
        <dbReference type="ChEBI" id="CHEBI:57705"/>
        <dbReference type="ChEBI" id="CHEBI:58223"/>
        <dbReference type="ChEBI" id="CHEBI:59087"/>
        <dbReference type="ChEBI" id="CHEBI:60625"/>
        <dbReference type="EC" id="2.4.1.101"/>
    </reaction>
</comment>
<proteinExistence type="inferred from homology"/>
<evidence type="ECO:0000256" key="8">
    <source>
        <dbReference type="ARBA" id="ARBA00022692"/>
    </source>
</evidence>
<dbReference type="InterPro" id="IPR029044">
    <property type="entry name" value="Nucleotide-diphossugar_trans"/>
</dbReference>
<keyword evidence="8" id="KW-0812">Transmembrane</keyword>
<evidence type="ECO:0000256" key="1">
    <source>
        <dbReference type="ARBA" id="ARBA00004323"/>
    </source>
</evidence>
<name>A0AAN8RZ12_POLSC</name>
<evidence type="ECO:0000256" key="11">
    <source>
        <dbReference type="ARBA" id="ARBA00022989"/>
    </source>
</evidence>
<organism evidence="22 23">
    <name type="scientific">Polyplax serrata</name>
    <name type="common">Common mouse louse</name>
    <dbReference type="NCBI Taxonomy" id="468196"/>
    <lineage>
        <taxon>Eukaryota</taxon>
        <taxon>Metazoa</taxon>
        <taxon>Ecdysozoa</taxon>
        <taxon>Arthropoda</taxon>
        <taxon>Hexapoda</taxon>
        <taxon>Insecta</taxon>
        <taxon>Pterygota</taxon>
        <taxon>Neoptera</taxon>
        <taxon>Paraneoptera</taxon>
        <taxon>Psocodea</taxon>
        <taxon>Troctomorpha</taxon>
        <taxon>Phthiraptera</taxon>
        <taxon>Anoplura</taxon>
        <taxon>Polyplacidae</taxon>
        <taxon>Polyplax</taxon>
    </lineage>
</organism>
<dbReference type="EMBL" id="JAWJWE010000042">
    <property type="protein sequence ID" value="KAK6618498.1"/>
    <property type="molecule type" value="Genomic_DNA"/>
</dbReference>
<evidence type="ECO:0000256" key="5">
    <source>
        <dbReference type="ARBA" id="ARBA00022490"/>
    </source>
</evidence>
<evidence type="ECO:0000256" key="7">
    <source>
        <dbReference type="ARBA" id="ARBA00022679"/>
    </source>
</evidence>
<dbReference type="FunFam" id="3.90.550.10:FF:000055">
    <property type="entry name" value="Alpha-1,3-mannosyl-glycoprotein 2-beta-N-acetylglucosaminyltransferase"/>
    <property type="match status" value="1"/>
</dbReference>
<dbReference type="FunFam" id="3.10.180.20:FF:000001">
    <property type="entry name" value="alpha-1,3-mannosyl-glycoprotein 2-beta-N-acetylglucosaminyltransferase"/>
    <property type="match status" value="1"/>
</dbReference>
<keyword evidence="10 20" id="KW-0735">Signal-anchor</keyword>
<evidence type="ECO:0000256" key="6">
    <source>
        <dbReference type="ARBA" id="ARBA00022676"/>
    </source>
</evidence>
<evidence type="ECO:0000256" key="20">
    <source>
        <dbReference type="RuleBase" id="RU368119"/>
    </source>
</evidence>
<comment type="similarity">
    <text evidence="4 20">Belongs to the glycosyltransferase 13 family.</text>
</comment>
<keyword evidence="11" id="KW-1133">Transmembrane helix</keyword>
<dbReference type="CDD" id="cd02514">
    <property type="entry name" value="GT13_GLCNAC-TI"/>
    <property type="match status" value="1"/>
</dbReference>
<protein>
    <recommendedName>
        <fullName evidence="17 20">Alpha-1,3-mannosyl-glycoprotein 2-beta-N-acetylglucosaminyltransferase</fullName>
        <shortName evidence="20">GNT-I</shortName>
        <shortName evidence="20">GlcNAc-T I</shortName>
        <ecNumber evidence="17 20">2.4.1.101</ecNumber>
    </recommendedName>
    <alternativeName>
        <fullName evidence="18 20">N-glycosyl-oligosaccharide-glycoprotein N-acetylglucosaminyltransferase I</fullName>
    </alternativeName>
</protein>
<comment type="subcellular location">
    <subcellularLocation>
        <location evidence="2">Cytoplasm</location>
        <location evidence="2">Perinuclear region</location>
    </subcellularLocation>
    <subcellularLocation>
        <location evidence="1 20">Golgi apparatus membrane</location>
        <topology evidence="1 20">Single-pass type II membrane protein</topology>
    </subcellularLocation>
</comment>
<dbReference type="InterPro" id="IPR052261">
    <property type="entry name" value="Glycosyltransferase_13"/>
</dbReference>
<dbReference type="GO" id="GO:0048471">
    <property type="term" value="C:perinuclear region of cytoplasm"/>
    <property type="evidence" value="ECO:0007669"/>
    <property type="project" value="UniProtKB-SubCell"/>
</dbReference>
<comment type="pathway">
    <text evidence="3 20">Protein modification; protein glycosylation.</text>
</comment>
<keyword evidence="5" id="KW-0963">Cytoplasm</keyword>
<dbReference type="Proteomes" id="UP001372834">
    <property type="component" value="Unassembled WGS sequence"/>
</dbReference>
<evidence type="ECO:0000256" key="16">
    <source>
        <dbReference type="ARBA" id="ARBA00037706"/>
    </source>
</evidence>
<evidence type="ECO:0000256" key="4">
    <source>
        <dbReference type="ARBA" id="ARBA00006492"/>
    </source>
</evidence>
<dbReference type="Gene3D" id="3.90.550.10">
    <property type="entry name" value="Spore Coat Polysaccharide Biosynthesis Protein SpsA, Chain A"/>
    <property type="match status" value="1"/>
</dbReference>
<feature type="coiled-coil region" evidence="21">
    <location>
        <begin position="51"/>
        <end position="78"/>
    </location>
</feature>
<dbReference type="GO" id="GO:0003827">
    <property type="term" value="F:alpha-1,3-mannosylglycoprotein 2-beta-N-acetylglucosaminyltransferase activity"/>
    <property type="evidence" value="ECO:0007669"/>
    <property type="project" value="UniProtKB-UniRule"/>
</dbReference>
<evidence type="ECO:0000256" key="19">
    <source>
        <dbReference type="ARBA" id="ARBA00049421"/>
    </source>
</evidence>
<evidence type="ECO:0000256" key="12">
    <source>
        <dbReference type="ARBA" id="ARBA00023034"/>
    </source>
</evidence>
<evidence type="ECO:0000256" key="2">
    <source>
        <dbReference type="ARBA" id="ARBA00004556"/>
    </source>
</evidence>
<dbReference type="Pfam" id="PF03071">
    <property type="entry name" value="GNT-I"/>
    <property type="match status" value="1"/>
</dbReference>
<evidence type="ECO:0000256" key="9">
    <source>
        <dbReference type="ARBA" id="ARBA00022723"/>
    </source>
</evidence>
<dbReference type="PANTHER" id="PTHR10468">
    <property type="entry name" value="PROTEIN O-LINKED-MANNOSE BETA-1,2-N-ACETYLGLUCOSAMINYLTRANSFERASE 1/ALPHA-1,3-MANNOSYL-GLYCOPROTEIN 2-BETA-N-ACETYLGLUCOSAMINYLTRANSFERASE"/>
    <property type="match status" value="1"/>
</dbReference>
<dbReference type="GO" id="GO:0006487">
    <property type="term" value="P:protein N-linked glycosylation"/>
    <property type="evidence" value="ECO:0007669"/>
    <property type="project" value="TreeGrafter"/>
</dbReference>
<keyword evidence="7" id="KW-0808">Transferase</keyword>
<comment type="caution">
    <text evidence="22">The sequence shown here is derived from an EMBL/GenBank/DDBJ whole genome shotgun (WGS) entry which is preliminary data.</text>
</comment>
<dbReference type="SUPFAM" id="SSF53448">
    <property type="entry name" value="Nucleotide-diphospho-sugar transferases"/>
    <property type="match status" value="1"/>
</dbReference>
<keyword evidence="15 20" id="KW-0464">Manganese</keyword>
<evidence type="ECO:0000256" key="13">
    <source>
        <dbReference type="ARBA" id="ARBA00023136"/>
    </source>
</evidence>
<comment type="cofactor">
    <cofactor evidence="20">
        <name>Mn(2+)</name>
        <dbReference type="ChEBI" id="CHEBI:29035"/>
    </cofactor>
    <text evidence="20">The cofactor is mostly bound to the substrate.</text>
</comment>